<dbReference type="OrthoDB" id="682018at2759"/>
<evidence type="ECO:0000256" key="4">
    <source>
        <dbReference type="SAM" id="MobiDB-lite"/>
    </source>
</evidence>
<dbReference type="AlphaFoldDB" id="A0A8T3AER8"/>
<dbReference type="NCBIfam" id="TIGR01566">
    <property type="entry name" value="ZF_HD_prot_N"/>
    <property type="match status" value="1"/>
</dbReference>
<evidence type="ECO:0000313" key="6">
    <source>
        <dbReference type="EMBL" id="KAI0494648.1"/>
    </source>
</evidence>
<proteinExistence type="predicted"/>
<dbReference type="GO" id="GO:0005634">
    <property type="term" value="C:nucleus"/>
    <property type="evidence" value="ECO:0007669"/>
    <property type="project" value="TreeGrafter"/>
</dbReference>
<dbReference type="Pfam" id="PF04770">
    <property type="entry name" value="ZF-HD_dimer"/>
    <property type="match status" value="1"/>
</dbReference>
<gene>
    <name evidence="6" type="ORF">KFK09_024789</name>
</gene>
<evidence type="ECO:0000256" key="3">
    <source>
        <dbReference type="ARBA" id="ARBA00022833"/>
    </source>
</evidence>
<reference evidence="6" key="1">
    <citation type="journal article" date="2022" name="Front. Genet.">
        <title>Chromosome-Scale Assembly of the Dendrobium nobile Genome Provides Insights Into the Molecular Mechanism of the Biosynthesis of the Medicinal Active Ingredient of Dendrobium.</title>
        <authorList>
            <person name="Xu Q."/>
            <person name="Niu S.-C."/>
            <person name="Li K.-L."/>
            <person name="Zheng P.-J."/>
            <person name="Zhang X.-J."/>
            <person name="Jia Y."/>
            <person name="Liu Y."/>
            <person name="Niu Y.-X."/>
            <person name="Yu L.-H."/>
            <person name="Chen D.-F."/>
            <person name="Zhang G.-Q."/>
        </authorList>
    </citation>
    <scope>NUCLEOTIDE SEQUENCE</scope>
    <source>
        <tissue evidence="6">Leaf</tissue>
    </source>
</reference>
<keyword evidence="1" id="KW-0479">Metal-binding</keyword>
<keyword evidence="7" id="KW-1185">Reference proteome</keyword>
<dbReference type="PROSITE" id="PS51523">
    <property type="entry name" value="ZF_HD_DIMER"/>
    <property type="match status" value="1"/>
</dbReference>
<accession>A0A8T3AER8</accession>
<dbReference type="InterPro" id="IPR006456">
    <property type="entry name" value="ZF_HD_homeobox_Cys/His_dimer"/>
</dbReference>
<feature type="compositionally biased region" description="Basic and acidic residues" evidence="4">
    <location>
        <begin position="1"/>
        <end position="14"/>
    </location>
</feature>
<dbReference type="GO" id="GO:0050793">
    <property type="term" value="P:regulation of developmental process"/>
    <property type="evidence" value="ECO:0007669"/>
    <property type="project" value="TreeGrafter"/>
</dbReference>
<organism evidence="6 7">
    <name type="scientific">Dendrobium nobile</name>
    <name type="common">Orchid</name>
    <dbReference type="NCBI Taxonomy" id="94219"/>
    <lineage>
        <taxon>Eukaryota</taxon>
        <taxon>Viridiplantae</taxon>
        <taxon>Streptophyta</taxon>
        <taxon>Embryophyta</taxon>
        <taxon>Tracheophyta</taxon>
        <taxon>Spermatophyta</taxon>
        <taxon>Magnoliopsida</taxon>
        <taxon>Liliopsida</taxon>
        <taxon>Asparagales</taxon>
        <taxon>Orchidaceae</taxon>
        <taxon>Epidendroideae</taxon>
        <taxon>Malaxideae</taxon>
        <taxon>Dendrobiinae</taxon>
        <taxon>Dendrobium</taxon>
    </lineage>
</organism>
<dbReference type="GO" id="GO:0008270">
    <property type="term" value="F:zinc ion binding"/>
    <property type="evidence" value="ECO:0007669"/>
    <property type="project" value="UniProtKB-KW"/>
</dbReference>
<name>A0A8T3AER8_DENNO</name>
<dbReference type="EMBL" id="JAGYWB010000017">
    <property type="protein sequence ID" value="KAI0494648.1"/>
    <property type="molecule type" value="Genomic_DNA"/>
</dbReference>
<dbReference type="Proteomes" id="UP000829196">
    <property type="component" value="Unassembled WGS sequence"/>
</dbReference>
<comment type="caution">
    <text evidence="6">The sequence shown here is derived from an EMBL/GenBank/DDBJ whole genome shotgun (WGS) entry which is preliminary data.</text>
</comment>
<dbReference type="GO" id="GO:0000976">
    <property type="term" value="F:transcription cis-regulatory region binding"/>
    <property type="evidence" value="ECO:0007669"/>
    <property type="project" value="TreeGrafter"/>
</dbReference>
<sequence length="141" mass="15216">METVTKFRDPDVKLKGFSHPNGEAKKPHRTTSPLPPQQPVLEADEVIYRECLKNHAASLGGHALDGCGEFMPSQTANPADPTSLKCAPADATETFTAGSPSATARLAPQRPVTIALRERASVTDGMMMARTLMWTFSPKEP</sequence>
<evidence type="ECO:0000313" key="7">
    <source>
        <dbReference type="Proteomes" id="UP000829196"/>
    </source>
</evidence>
<dbReference type="PANTHER" id="PTHR31948:SF72">
    <property type="entry name" value="ZINC-FINGER HOMEODOMAIN PROTEIN 10"/>
    <property type="match status" value="1"/>
</dbReference>
<protein>
    <recommendedName>
        <fullName evidence="5">ZF-HD dimerization-type domain-containing protein</fullName>
    </recommendedName>
</protein>
<evidence type="ECO:0000256" key="2">
    <source>
        <dbReference type="ARBA" id="ARBA00022771"/>
    </source>
</evidence>
<evidence type="ECO:0000256" key="1">
    <source>
        <dbReference type="ARBA" id="ARBA00022723"/>
    </source>
</evidence>
<feature type="region of interest" description="Disordered" evidence="4">
    <location>
        <begin position="1"/>
        <end position="39"/>
    </location>
</feature>
<keyword evidence="3" id="KW-0862">Zinc</keyword>
<evidence type="ECO:0000259" key="5">
    <source>
        <dbReference type="PROSITE" id="PS51523"/>
    </source>
</evidence>
<keyword evidence="2" id="KW-0863">Zinc-finger</keyword>
<feature type="domain" description="ZF-HD dimerization-type" evidence="5">
    <location>
        <begin position="48"/>
        <end position="99"/>
    </location>
</feature>
<dbReference type="PANTHER" id="PTHR31948">
    <property type="entry name" value="ZINC-FINGER HOMEODOMAIN PROTEIN 2"/>
    <property type="match status" value="1"/>
</dbReference>
<dbReference type="GO" id="GO:0003700">
    <property type="term" value="F:DNA-binding transcription factor activity"/>
    <property type="evidence" value="ECO:0007669"/>
    <property type="project" value="TreeGrafter"/>
</dbReference>